<dbReference type="GO" id="GO:0000166">
    <property type="term" value="F:nucleotide binding"/>
    <property type="evidence" value="ECO:0007669"/>
    <property type="project" value="UniProtKB-KW"/>
</dbReference>
<evidence type="ECO:0000313" key="7">
    <source>
        <dbReference type="Proteomes" id="UP000050430"/>
    </source>
</evidence>
<comment type="similarity">
    <text evidence="4">Belongs to the MoaD family.</text>
</comment>
<name>A0A0P6XM92_9CHLR</name>
<evidence type="ECO:0000256" key="5">
    <source>
        <dbReference type="ARBA" id="ARBA00024247"/>
    </source>
</evidence>
<comment type="pathway">
    <text evidence="1">Cofactor biosynthesis; molybdopterin biosynthesis.</text>
</comment>
<dbReference type="AlphaFoldDB" id="A0A0P6XM92"/>
<keyword evidence="2" id="KW-0547">Nucleotide-binding</keyword>
<evidence type="ECO:0000313" key="6">
    <source>
        <dbReference type="EMBL" id="KPL73016.1"/>
    </source>
</evidence>
<accession>A0A0P6XM92</accession>
<evidence type="ECO:0000256" key="3">
    <source>
        <dbReference type="ARBA" id="ARBA00023150"/>
    </source>
</evidence>
<dbReference type="EMBL" id="LGCK01000007">
    <property type="protein sequence ID" value="KPL73016.1"/>
    <property type="molecule type" value="Genomic_DNA"/>
</dbReference>
<evidence type="ECO:0000256" key="4">
    <source>
        <dbReference type="ARBA" id="ARBA00024200"/>
    </source>
</evidence>
<evidence type="ECO:0000256" key="1">
    <source>
        <dbReference type="ARBA" id="ARBA00005046"/>
    </source>
</evidence>
<reference evidence="6 7" key="1">
    <citation type="submission" date="2015-07" db="EMBL/GenBank/DDBJ databases">
        <title>Genome sequence of Leptolinea tardivitalis DSM 16556.</title>
        <authorList>
            <person name="Hemp J."/>
            <person name="Ward L.M."/>
            <person name="Pace L.A."/>
            <person name="Fischer W.W."/>
        </authorList>
    </citation>
    <scope>NUCLEOTIDE SEQUENCE [LARGE SCALE GENOMIC DNA]</scope>
    <source>
        <strain evidence="6 7">YMTK-2</strain>
    </source>
</reference>
<evidence type="ECO:0000256" key="2">
    <source>
        <dbReference type="ARBA" id="ARBA00022741"/>
    </source>
</evidence>
<dbReference type="PANTHER" id="PTHR33359:SF1">
    <property type="entry name" value="MOLYBDOPTERIN SYNTHASE SULFUR CARRIER SUBUNIT"/>
    <property type="match status" value="1"/>
</dbReference>
<keyword evidence="7" id="KW-1185">Reference proteome</keyword>
<dbReference type="PANTHER" id="PTHR33359">
    <property type="entry name" value="MOLYBDOPTERIN SYNTHASE SULFUR CARRIER SUBUNIT"/>
    <property type="match status" value="1"/>
</dbReference>
<dbReference type="InterPro" id="IPR003749">
    <property type="entry name" value="ThiS/MoaD-like"/>
</dbReference>
<protein>
    <recommendedName>
        <fullName evidence="5">Molybdopterin synthase sulfur carrier subunit</fullName>
    </recommendedName>
</protein>
<dbReference type="STRING" id="229920.ADM99_07685"/>
<proteinExistence type="inferred from homology"/>
<sequence>MNVLLFASLKERVGKNQVKVQVTEETNVSTFLQNLFVQYPELKPFSHNLLISINQTYASPGQIIHPDDEIALFPPVSGG</sequence>
<organism evidence="6 7">
    <name type="scientific">Leptolinea tardivitalis</name>
    <dbReference type="NCBI Taxonomy" id="229920"/>
    <lineage>
        <taxon>Bacteria</taxon>
        <taxon>Bacillati</taxon>
        <taxon>Chloroflexota</taxon>
        <taxon>Anaerolineae</taxon>
        <taxon>Anaerolineales</taxon>
        <taxon>Anaerolineaceae</taxon>
        <taxon>Leptolinea</taxon>
    </lineage>
</organism>
<dbReference type="GO" id="GO:0006777">
    <property type="term" value="P:Mo-molybdopterin cofactor biosynthetic process"/>
    <property type="evidence" value="ECO:0007669"/>
    <property type="project" value="UniProtKB-KW"/>
</dbReference>
<dbReference type="UniPathway" id="UPA00344"/>
<dbReference type="SUPFAM" id="SSF54285">
    <property type="entry name" value="MoaD/ThiS"/>
    <property type="match status" value="1"/>
</dbReference>
<keyword evidence="3" id="KW-0501">Molybdenum cofactor biosynthesis</keyword>
<dbReference type="InterPro" id="IPR012675">
    <property type="entry name" value="Beta-grasp_dom_sf"/>
</dbReference>
<dbReference type="FunFam" id="3.10.20.30:FF:000010">
    <property type="entry name" value="Molybdopterin synthase sulfur carrier subunit"/>
    <property type="match status" value="1"/>
</dbReference>
<dbReference type="Pfam" id="PF02597">
    <property type="entry name" value="ThiS"/>
    <property type="match status" value="1"/>
</dbReference>
<comment type="caution">
    <text evidence="6">The sequence shown here is derived from an EMBL/GenBank/DDBJ whole genome shotgun (WGS) entry which is preliminary data.</text>
</comment>
<dbReference type="GO" id="GO:1990133">
    <property type="term" value="C:molybdopterin adenylyltransferase complex"/>
    <property type="evidence" value="ECO:0007669"/>
    <property type="project" value="TreeGrafter"/>
</dbReference>
<gene>
    <name evidence="6" type="ORF">ADM99_07685</name>
</gene>
<dbReference type="Gene3D" id="3.10.20.30">
    <property type="match status" value="1"/>
</dbReference>
<dbReference type="CDD" id="cd00754">
    <property type="entry name" value="Ubl_MoaD"/>
    <property type="match status" value="1"/>
</dbReference>
<dbReference type="Proteomes" id="UP000050430">
    <property type="component" value="Unassembled WGS sequence"/>
</dbReference>
<dbReference type="InterPro" id="IPR016155">
    <property type="entry name" value="Mopterin_synth/thiamin_S_b"/>
</dbReference>
<dbReference type="InterPro" id="IPR044672">
    <property type="entry name" value="MOCS2A"/>
</dbReference>